<dbReference type="CDD" id="cd06467">
    <property type="entry name" value="p23_NUDC_like"/>
    <property type="match status" value="1"/>
</dbReference>
<dbReference type="GO" id="GO:0006457">
    <property type="term" value="P:protein folding"/>
    <property type="evidence" value="ECO:0007669"/>
    <property type="project" value="TreeGrafter"/>
</dbReference>
<feature type="compositionally biased region" description="Basic and acidic residues" evidence="4">
    <location>
        <begin position="107"/>
        <end position="124"/>
    </location>
</feature>
<feature type="domain" description="CS" evidence="5">
    <location>
        <begin position="135"/>
        <end position="224"/>
    </location>
</feature>
<reference evidence="6" key="1">
    <citation type="journal article" date="2016" name="Nat. Genet.">
        <title>A high-quality carrot genome assembly provides new insights into carotenoid accumulation and asterid genome evolution.</title>
        <authorList>
            <person name="Iorizzo M."/>
            <person name="Ellison S."/>
            <person name="Senalik D."/>
            <person name="Zeng P."/>
            <person name="Satapoomin P."/>
            <person name="Huang J."/>
            <person name="Bowman M."/>
            <person name="Iovene M."/>
            <person name="Sanseverino W."/>
            <person name="Cavagnaro P."/>
            <person name="Yildiz M."/>
            <person name="Macko-Podgorni A."/>
            <person name="Moranska E."/>
            <person name="Grzebelus E."/>
            <person name="Grzebelus D."/>
            <person name="Ashrafi H."/>
            <person name="Zheng Z."/>
            <person name="Cheng S."/>
            <person name="Spooner D."/>
            <person name="Van Deynze A."/>
            <person name="Simon P."/>
        </authorList>
    </citation>
    <scope>NUCLEOTIDE SEQUENCE</scope>
    <source>
        <tissue evidence="6">Leaf</tissue>
    </source>
</reference>
<dbReference type="InterPro" id="IPR008978">
    <property type="entry name" value="HSP20-like_chaperone"/>
</dbReference>
<dbReference type="PANTHER" id="PTHR12356">
    <property type="entry name" value="NUCLEAR MOVEMENT PROTEIN NUDC"/>
    <property type="match status" value="1"/>
</dbReference>
<evidence type="ECO:0000256" key="3">
    <source>
        <dbReference type="ARBA" id="ARBA00053226"/>
    </source>
</evidence>
<evidence type="ECO:0000256" key="2">
    <source>
        <dbReference type="ARBA" id="ARBA00022490"/>
    </source>
</evidence>
<feature type="region of interest" description="Disordered" evidence="4">
    <location>
        <begin position="70"/>
        <end position="136"/>
    </location>
</feature>
<keyword evidence="2" id="KW-0963">Cytoplasm</keyword>
<dbReference type="FunFam" id="2.60.40.790:FF:000001">
    <property type="entry name" value="Nuclear migration protein nudC"/>
    <property type="match status" value="1"/>
</dbReference>
<dbReference type="InterPro" id="IPR007052">
    <property type="entry name" value="CS_dom"/>
</dbReference>
<dbReference type="Gene3D" id="2.60.40.790">
    <property type="match status" value="1"/>
</dbReference>
<keyword evidence="7" id="KW-1185">Reference proteome</keyword>
<dbReference type="GO" id="GO:0005737">
    <property type="term" value="C:cytoplasm"/>
    <property type="evidence" value="ECO:0007669"/>
    <property type="project" value="TreeGrafter"/>
</dbReference>
<evidence type="ECO:0000313" key="7">
    <source>
        <dbReference type="Proteomes" id="UP000077755"/>
    </source>
</evidence>
<accession>A0AAF1ASN4</accession>
<reference evidence="6" key="2">
    <citation type="submission" date="2022-03" db="EMBL/GenBank/DDBJ databases">
        <title>Draft title - Genomic analysis of global carrot germplasm unveils the trajectory of domestication and the origin of high carotenoid orange carrot.</title>
        <authorList>
            <person name="Iorizzo M."/>
            <person name="Ellison S."/>
            <person name="Senalik D."/>
            <person name="Macko-Podgorni A."/>
            <person name="Grzebelus D."/>
            <person name="Bostan H."/>
            <person name="Rolling W."/>
            <person name="Curaba J."/>
            <person name="Simon P."/>
        </authorList>
    </citation>
    <scope>NUCLEOTIDE SEQUENCE</scope>
    <source>
        <tissue evidence="6">Leaf</tissue>
    </source>
</reference>
<dbReference type="PANTHER" id="PTHR12356:SF3">
    <property type="entry name" value="NUCLEAR MIGRATION PROTEIN NUDC"/>
    <property type="match status" value="1"/>
</dbReference>
<proteinExistence type="predicted"/>
<dbReference type="GO" id="GO:0051082">
    <property type="term" value="F:unfolded protein binding"/>
    <property type="evidence" value="ECO:0007669"/>
    <property type="project" value="TreeGrafter"/>
</dbReference>
<comment type="subcellular location">
    <subcellularLocation>
        <location evidence="1">Cytoplasmic granule</location>
    </subcellularLocation>
</comment>
<dbReference type="AlphaFoldDB" id="A0AAF1ASN4"/>
<evidence type="ECO:0000313" key="6">
    <source>
        <dbReference type="EMBL" id="WOG90840.1"/>
    </source>
</evidence>
<gene>
    <name evidence="6" type="ORF">DCAR_0310086</name>
</gene>
<comment type="function">
    <text evidence="3">Small heat shock protein required for the establishment of auxin gradients and for patterning of the apical domain of the embryo. Involved in the specification of the cotyledon primordia. Also required for normal inflorescence and floral meristem function, normal developmental patterning and thermotolerance. Acts as a molecular chaperone.</text>
</comment>
<dbReference type="EMBL" id="CP093345">
    <property type="protein sequence ID" value="WOG90840.1"/>
    <property type="molecule type" value="Genomic_DNA"/>
</dbReference>
<feature type="region of interest" description="Disordered" evidence="4">
    <location>
        <begin position="231"/>
        <end position="250"/>
    </location>
</feature>
<feature type="compositionally biased region" description="Basic and acidic residues" evidence="4">
    <location>
        <begin position="70"/>
        <end position="100"/>
    </location>
</feature>
<evidence type="ECO:0000259" key="5">
    <source>
        <dbReference type="PROSITE" id="PS51203"/>
    </source>
</evidence>
<evidence type="ECO:0000256" key="1">
    <source>
        <dbReference type="ARBA" id="ARBA00004463"/>
    </source>
</evidence>
<sequence>MAILTDYEEPAVTVAKPSAPPVTKPFTAVLDTSNPLGFIQSALEFAARESKLFDSDSVVDEVSSLVRVVKEKLDDEEKRKREKIEAEKKKKEKEVSEKKVNGNGKVNADKEKESGKSDEKKEKTALGTPNAGNGLDMENYSWGQSLQEVTITIPVPLGTKSRSILLEMKKNHLKVGLKGQPPIIDGDLYQPIKLDDSIWSLEDQKCISVLLSKQDKMQWWKYLVKGDPEVDTQKVEPESSKLSDLDGETRSTVEKMMFDQRQKQMGLPTSDDMQKQDLLKKFMEQHPEMDFSNAKFA</sequence>
<name>A0AAF1ASN4_DAUCS</name>
<dbReference type="SUPFAM" id="SSF49764">
    <property type="entry name" value="HSP20-like chaperones"/>
    <property type="match status" value="1"/>
</dbReference>
<dbReference type="Pfam" id="PF04969">
    <property type="entry name" value="CS"/>
    <property type="match status" value="1"/>
</dbReference>
<evidence type="ECO:0000256" key="4">
    <source>
        <dbReference type="SAM" id="MobiDB-lite"/>
    </source>
</evidence>
<dbReference type="InterPro" id="IPR037898">
    <property type="entry name" value="NudC_fam"/>
</dbReference>
<dbReference type="Proteomes" id="UP000077755">
    <property type="component" value="Chromosome 3"/>
</dbReference>
<protein>
    <recommendedName>
        <fullName evidence="5">CS domain-containing protein</fullName>
    </recommendedName>
</protein>
<dbReference type="PROSITE" id="PS51203">
    <property type="entry name" value="CS"/>
    <property type="match status" value="1"/>
</dbReference>
<organism evidence="6 7">
    <name type="scientific">Daucus carota subsp. sativus</name>
    <name type="common">Carrot</name>
    <dbReference type="NCBI Taxonomy" id="79200"/>
    <lineage>
        <taxon>Eukaryota</taxon>
        <taxon>Viridiplantae</taxon>
        <taxon>Streptophyta</taxon>
        <taxon>Embryophyta</taxon>
        <taxon>Tracheophyta</taxon>
        <taxon>Spermatophyta</taxon>
        <taxon>Magnoliopsida</taxon>
        <taxon>eudicotyledons</taxon>
        <taxon>Gunneridae</taxon>
        <taxon>Pentapetalae</taxon>
        <taxon>asterids</taxon>
        <taxon>campanulids</taxon>
        <taxon>Apiales</taxon>
        <taxon>Apiaceae</taxon>
        <taxon>Apioideae</taxon>
        <taxon>Scandiceae</taxon>
        <taxon>Daucinae</taxon>
        <taxon>Daucus</taxon>
        <taxon>Daucus sect. Daucus</taxon>
    </lineage>
</organism>
<dbReference type="GO" id="GO:0006950">
    <property type="term" value="P:response to stress"/>
    <property type="evidence" value="ECO:0007669"/>
    <property type="project" value="UniProtKB-ARBA"/>
</dbReference>